<proteinExistence type="predicted"/>
<dbReference type="EMBL" id="MQUR01000136">
    <property type="protein sequence ID" value="OLZ48875.1"/>
    <property type="molecule type" value="Genomic_DNA"/>
</dbReference>
<dbReference type="InterPro" id="IPR024975">
    <property type="entry name" value="NOV_C"/>
</dbReference>
<organism evidence="2 3">
    <name type="scientific">Streptomyces amritsarensis</name>
    <dbReference type="NCBI Taxonomy" id="681158"/>
    <lineage>
        <taxon>Bacteria</taxon>
        <taxon>Bacillati</taxon>
        <taxon>Actinomycetota</taxon>
        <taxon>Actinomycetes</taxon>
        <taxon>Kitasatosporales</taxon>
        <taxon>Streptomycetaceae</taxon>
        <taxon>Streptomyces</taxon>
    </lineage>
</organism>
<evidence type="ECO:0000313" key="2">
    <source>
        <dbReference type="EMBL" id="OLZ48875.1"/>
    </source>
</evidence>
<name>A0ABX3FT05_9ACTN</name>
<evidence type="ECO:0000313" key="3">
    <source>
        <dbReference type="Proteomes" id="UP000187151"/>
    </source>
</evidence>
<keyword evidence="3" id="KW-1185">Reference proteome</keyword>
<accession>A0ABX3FT05</accession>
<protein>
    <recommendedName>
        <fullName evidence="1">Protein NO VEIN C-terminal domain-containing protein</fullName>
    </recommendedName>
</protein>
<gene>
    <name evidence="2" type="ORF">AVW11_33205</name>
</gene>
<dbReference type="Proteomes" id="UP000187151">
    <property type="component" value="Unassembled WGS sequence"/>
</dbReference>
<dbReference type="RefSeq" id="WP_076046884.1">
    <property type="nucleotide sequence ID" value="NZ_MQUR01000136.1"/>
</dbReference>
<dbReference type="Pfam" id="PF13020">
    <property type="entry name" value="NOV_C"/>
    <property type="match status" value="1"/>
</dbReference>
<feature type="domain" description="Protein NO VEIN C-terminal" evidence="1">
    <location>
        <begin position="139"/>
        <end position="207"/>
    </location>
</feature>
<comment type="caution">
    <text evidence="2">The sequence shown here is derived from an EMBL/GenBank/DDBJ whole genome shotgun (WGS) entry which is preliminary data.</text>
</comment>
<reference evidence="2 3" key="1">
    <citation type="submission" date="2016-01" db="EMBL/GenBank/DDBJ databases">
        <title>Streptomyces amritsarensis strain MTCC 11845 genome sequencing and assembly.</title>
        <authorList>
            <person name="Sharma D."/>
            <person name="Nair G.R."/>
            <person name="Kaur G."/>
            <person name="Manhas R.K."/>
            <person name="Mayilraj S."/>
        </authorList>
    </citation>
    <scope>NUCLEOTIDE SEQUENCE [LARGE SCALE GENOMIC DNA]</scope>
    <source>
        <strain evidence="2 3">MTCC 11845</strain>
    </source>
</reference>
<sequence>MPVPPDPVLRAAARWLHRLPASGAARCRAVFTTHSEFSDITPTQYDAAYAWMRKAGILDSESGVLPPEIRIYDAAILDSGASWLPDADLLVQSPDEIPEDALRAAEVLGLEPDDAYARIGTAWGKVDTAERARVGALGEEVLLSLLRASTSATVEHVAAWSDAHGYDIAVQGHGLSGHLEVKSTTRLGRLTLYISRNEYETMLRDPAWQMIAVQFTQADDPAAVWTVPRHWISAQAPADSGVLGRWESCRLHVPPGVLLPGVPALAPLMTPGASPLLLGAPVE</sequence>
<evidence type="ECO:0000259" key="1">
    <source>
        <dbReference type="Pfam" id="PF13020"/>
    </source>
</evidence>